<dbReference type="RefSeq" id="WP_095549996.1">
    <property type="nucleotide sequence ID" value="NZ_CP154474.1"/>
</dbReference>
<comment type="caution">
    <text evidence="1">The sequence shown here is derived from an EMBL/GenBank/DDBJ whole genome shotgun (WGS) entry which is preliminary data.</text>
</comment>
<protein>
    <submittedName>
        <fullName evidence="1">Acetone carboxylase subunit gamma</fullName>
    </submittedName>
</protein>
<dbReference type="PIRSF" id="PIRSF019217">
    <property type="entry name" value="Acetone_carboxlyase_gsu"/>
    <property type="match status" value="1"/>
</dbReference>
<dbReference type="AlphaFoldDB" id="A0A2A2A914"/>
<dbReference type="InterPro" id="IPR016750">
    <property type="entry name" value="Aceto_COase_bsu/gsu"/>
</dbReference>
<organism evidence="1 2">
    <name type="scientific">Vandammella animalimorsus</name>
    <dbReference type="NCBI Taxonomy" id="2029117"/>
    <lineage>
        <taxon>Bacteria</taxon>
        <taxon>Pseudomonadati</taxon>
        <taxon>Pseudomonadota</taxon>
        <taxon>Betaproteobacteria</taxon>
        <taxon>Burkholderiales</taxon>
        <taxon>Comamonadaceae</taxon>
        <taxon>Vandammella</taxon>
    </lineage>
</organism>
<evidence type="ECO:0000313" key="1">
    <source>
        <dbReference type="EMBL" id="PAT34316.1"/>
    </source>
</evidence>
<sequence>MAYERAKIADLIDGTIDRDTLHQMQSTPKDPERFETYISILQERVEWDDKIILPLGPKLYVVQEKGSNRWVIKSEAGHVFCDWKENWKLHAVVYVRDTQDKLDELYPKLMSPTQGWQVIREYYCPKSGALLDVEAPTPWYPVIHDFEPDIEAFYSETLGLPVPECSNP</sequence>
<proteinExistence type="predicted"/>
<accession>A0A2A2A914</accession>
<dbReference type="Proteomes" id="UP000217999">
    <property type="component" value="Unassembled WGS sequence"/>
</dbReference>
<gene>
    <name evidence="1" type="ORF">CK620_08790</name>
</gene>
<reference evidence="1 2" key="1">
    <citation type="submission" date="2017-08" db="EMBL/GenBank/DDBJ databases">
        <title>WGS of Clinical strains of the CDC Group NO-1 linked to zoonotic infections in humans.</title>
        <authorList>
            <person name="Bernier A.-M."/>
            <person name="Bernard K."/>
        </authorList>
    </citation>
    <scope>NUCLEOTIDE SEQUENCE [LARGE SCALE GENOMIC DNA]</scope>
    <source>
        <strain evidence="1 2">NML03-0146</strain>
    </source>
</reference>
<dbReference type="Pfam" id="PF08882">
    <property type="entry name" value="Acetone_carb_G"/>
    <property type="match status" value="1"/>
</dbReference>
<name>A0A2A2A914_9BURK</name>
<evidence type="ECO:0000313" key="2">
    <source>
        <dbReference type="Proteomes" id="UP000217999"/>
    </source>
</evidence>
<dbReference type="EMBL" id="NSJF01000004">
    <property type="protein sequence ID" value="PAT34316.1"/>
    <property type="molecule type" value="Genomic_DNA"/>
</dbReference>